<dbReference type="AlphaFoldDB" id="A0A7S2U964"/>
<organism evidence="3">
    <name type="scientific">Attheya septentrionalis</name>
    <dbReference type="NCBI Taxonomy" id="420275"/>
    <lineage>
        <taxon>Eukaryota</taxon>
        <taxon>Sar</taxon>
        <taxon>Stramenopiles</taxon>
        <taxon>Ochrophyta</taxon>
        <taxon>Bacillariophyta</taxon>
        <taxon>Coscinodiscophyceae</taxon>
        <taxon>Chaetocerotophycidae</taxon>
        <taxon>Chaetocerotales</taxon>
        <taxon>Attheyaceae</taxon>
        <taxon>Attheya</taxon>
    </lineage>
</organism>
<gene>
    <name evidence="3" type="ORF">ASEP1449_LOCUS2728</name>
</gene>
<keyword evidence="2" id="KW-1133">Transmembrane helix</keyword>
<evidence type="ECO:0000313" key="3">
    <source>
        <dbReference type="EMBL" id="CAD9810904.1"/>
    </source>
</evidence>
<accession>A0A7S2U964</accession>
<reference evidence="3" key="1">
    <citation type="submission" date="2021-01" db="EMBL/GenBank/DDBJ databases">
        <authorList>
            <person name="Corre E."/>
            <person name="Pelletier E."/>
            <person name="Niang G."/>
            <person name="Scheremetjew M."/>
            <person name="Finn R."/>
            <person name="Kale V."/>
            <person name="Holt S."/>
            <person name="Cochrane G."/>
            <person name="Meng A."/>
            <person name="Brown T."/>
            <person name="Cohen L."/>
        </authorList>
    </citation>
    <scope>NUCLEOTIDE SEQUENCE</scope>
    <source>
        <strain evidence="3">CCMP2084</strain>
    </source>
</reference>
<proteinExistence type="predicted"/>
<keyword evidence="2" id="KW-0472">Membrane</keyword>
<protein>
    <submittedName>
        <fullName evidence="3">Uncharacterized protein</fullName>
    </submittedName>
</protein>
<feature type="region of interest" description="Disordered" evidence="1">
    <location>
        <begin position="230"/>
        <end position="258"/>
    </location>
</feature>
<feature type="transmembrane region" description="Helical" evidence="2">
    <location>
        <begin position="205"/>
        <end position="224"/>
    </location>
</feature>
<feature type="transmembrane region" description="Helical" evidence="2">
    <location>
        <begin position="114"/>
        <end position="133"/>
    </location>
</feature>
<evidence type="ECO:0000256" key="2">
    <source>
        <dbReference type="SAM" id="Phobius"/>
    </source>
</evidence>
<feature type="compositionally biased region" description="Low complexity" evidence="1">
    <location>
        <begin position="233"/>
        <end position="242"/>
    </location>
</feature>
<feature type="transmembrane region" description="Helical" evidence="2">
    <location>
        <begin position="145"/>
        <end position="164"/>
    </location>
</feature>
<sequence>MSADEKRRAAGQGNYFCASLFCCIAFICGMNAAWACSFLEREVVLSENFTADCMAAEISEDVCNALTETQGIGFYGFEVTVPVDQRLCLGYTQHIEGVGYVTPDFDTKFNSAKAFTIVANIFGGIAFITLWLASCCQLSQQRIKGLSCHFFIATLFQGLTFLIYRSVVCHRGFFSEYFQGMETDEDGIPVDILDVNCSLGSGGKLAIVATVFYFLCLNMIPTAVPPTPLGMRENAAGTTEPEAATEEPFTEEPKTAEP</sequence>
<evidence type="ECO:0000256" key="1">
    <source>
        <dbReference type="SAM" id="MobiDB-lite"/>
    </source>
</evidence>
<name>A0A7S2U964_9STRA</name>
<keyword evidence="2" id="KW-0812">Transmembrane</keyword>
<dbReference type="EMBL" id="HBHQ01004115">
    <property type="protein sequence ID" value="CAD9810904.1"/>
    <property type="molecule type" value="Transcribed_RNA"/>
</dbReference>